<dbReference type="InterPro" id="IPR020941">
    <property type="entry name" value="SUFU-like_domain"/>
</dbReference>
<keyword evidence="3" id="KW-1185">Reference proteome</keyword>
<name>A0A919P9E5_9CELL</name>
<comment type="caution">
    <text evidence="2">The sequence shown here is derived from an EMBL/GenBank/DDBJ whole genome shotgun (WGS) entry which is preliminary data.</text>
</comment>
<protein>
    <recommendedName>
        <fullName evidence="1">Suppressor of fused-like domain-containing protein</fullName>
    </recommendedName>
</protein>
<dbReference type="RefSeq" id="WP_203668852.1">
    <property type="nucleotide sequence ID" value="NZ_BONO01000016.1"/>
</dbReference>
<reference evidence="2" key="1">
    <citation type="submission" date="2021-01" db="EMBL/GenBank/DDBJ databases">
        <title>Whole genome shotgun sequence of Cellulomonas pakistanensis NBRC 110800.</title>
        <authorList>
            <person name="Komaki H."/>
            <person name="Tamura T."/>
        </authorList>
    </citation>
    <scope>NUCLEOTIDE SEQUENCE</scope>
    <source>
        <strain evidence="2">NBRC 110800</strain>
    </source>
</reference>
<evidence type="ECO:0000313" key="3">
    <source>
        <dbReference type="Proteomes" id="UP000642125"/>
    </source>
</evidence>
<dbReference type="AlphaFoldDB" id="A0A919P9E5"/>
<feature type="domain" description="Suppressor of fused-like" evidence="1">
    <location>
        <begin position="46"/>
        <end position="194"/>
    </location>
</feature>
<proteinExistence type="predicted"/>
<evidence type="ECO:0000259" key="1">
    <source>
        <dbReference type="Pfam" id="PF05076"/>
    </source>
</evidence>
<dbReference type="EMBL" id="BONO01000016">
    <property type="protein sequence ID" value="GIG36824.1"/>
    <property type="molecule type" value="Genomic_DNA"/>
</dbReference>
<organism evidence="2 3">
    <name type="scientific">Cellulomonas pakistanensis</name>
    <dbReference type="NCBI Taxonomy" id="992287"/>
    <lineage>
        <taxon>Bacteria</taxon>
        <taxon>Bacillati</taxon>
        <taxon>Actinomycetota</taxon>
        <taxon>Actinomycetes</taxon>
        <taxon>Micrococcales</taxon>
        <taxon>Cellulomonadaceae</taxon>
        <taxon>Cellulomonas</taxon>
    </lineage>
</organism>
<accession>A0A919P9E5</accession>
<dbReference type="Proteomes" id="UP000642125">
    <property type="component" value="Unassembled WGS sequence"/>
</dbReference>
<evidence type="ECO:0000313" key="2">
    <source>
        <dbReference type="EMBL" id="GIG36824.1"/>
    </source>
</evidence>
<gene>
    <name evidence="2" type="ORF">Cpa01nite_22050</name>
</gene>
<sequence length="198" mass="21028">MPTNPAVAIADPRTARLLARFLHARAGGVPAAASYLNEDESASVVIATFKESPVPGRAVFSTAGLSSVPNVLDGDDIRVELMACAAVDDEAIENVLAMCAFAVASSGWLAAPGVVFPDVVAEYVRDTTVPHLMWTEPFSVAGLSSAEVADVGVVHWLQGLPLTDREVEYLQRNGFDALEDRLAGARVEYDDLRRASVC</sequence>
<dbReference type="Pfam" id="PF05076">
    <property type="entry name" value="SUFU"/>
    <property type="match status" value="1"/>
</dbReference>